<name>A0AAJ5JXW8_9DEIO</name>
<reference evidence="2 5" key="2">
    <citation type="submission" date="2020-08" db="EMBL/GenBank/DDBJ databases">
        <title>Genomic Encyclopedia of Type Strains, Phase IV (KMG-IV): sequencing the most valuable type-strain genomes for metagenomic binning, comparative biology and taxonomic classification.</title>
        <authorList>
            <person name="Goeker M."/>
        </authorList>
    </citation>
    <scope>NUCLEOTIDE SEQUENCE [LARGE SCALE GENOMIC DNA]</scope>
    <source>
        <strain evidence="2 5">DSM 105434</strain>
    </source>
</reference>
<dbReference type="EMBL" id="VBRC01000010">
    <property type="protein sequence ID" value="TLK24668.1"/>
    <property type="molecule type" value="Genomic_DNA"/>
</dbReference>
<dbReference type="RefSeq" id="WP_129118633.1">
    <property type="nucleotide sequence ID" value="NZ_BSUI01000039.1"/>
</dbReference>
<evidence type="ECO:0000313" key="3">
    <source>
        <dbReference type="EMBL" id="TLK24668.1"/>
    </source>
</evidence>
<reference evidence="3 4" key="1">
    <citation type="submission" date="2019-04" db="EMBL/GenBank/DDBJ databases">
        <title>Deinococcus metalilatus MA1002 mutant No.5.</title>
        <authorList>
            <person name="Park W."/>
            <person name="Park C."/>
        </authorList>
    </citation>
    <scope>NUCLEOTIDE SEQUENCE [LARGE SCALE GENOMIC DNA]</scope>
    <source>
        <strain evidence="3 4">MA1002-m5</strain>
    </source>
</reference>
<comment type="caution">
    <text evidence="3">The sequence shown here is derived from an EMBL/GenBank/DDBJ whole genome shotgun (WGS) entry which is preliminary data.</text>
</comment>
<gene>
    <name evidence="3" type="ORF">FCS05_14035</name>
    <name evidence="2" type="ORF">HNQ10_003451</name>
</gene>
<accession>A0AAJ5JXW8</accession>
<feature type="region of interest" description="Disordered" evidence="1">
    <location>
        <begin position="1"/>
        <end position="42"/>
    </location>
</feature>
<feature type="compositionally biased region" description="Polar residues" evidence="1">
    <location>
        <begin position="8"/>
        <end position="29"/>
    </location>
</feature>
<dbReference type="AlphaFoldDB" id="A0AAJ5JXW8"/>
<dbReference type="EMBL" id="JACHFV010000012">
    <property type="protein sequence ID" value="MBB5296601.1"/>
    <property type="molecule type" value="Genomic_DNA"/>
</dbReference>
<proteinExistence type="predicted"/>
<dbReference type="Proteomes" id="UP000536909">
    <property type="component" value="Unassembled WGS sequence"/>
</dbReference>
<evidence type="ECO:0000313" key="5">
    <source>
        <dbReference type="Proteomes" id="UP000536909"/>
    </source>
</evidence>
<protein>
    <submittedName>
        <fullName evidence="3">Uncharacterized protein</fullName>
    </submittedName>
</protein>
<sequence length="70" mass="7758">MTDRQAEDQTPQTSQLDVSGADQQDSVGTVNPAGLDSDPQRTELEELRATLADMTHEEKTRLEEVEEGEQ</sequence>
<evidence type="ECO:0000256" key="1">
    <source>
        <dbReference type="SAM" id="MobiDB-lite"/>
    </source>
</evidence>
<organism evidence="3 4">
    <name type="scientific">Deinococcus metallilatus</name>
    <dbReference type="NCBI Taxonomy" id="1211322"/>
    <lineage>
        <taxon>Bacteria</taxon>
        <taxon>Thermotogati</taxon>
        <taxon>Deinococcota</taxon>
        <taxon>Deinococci</taxon>
        <taxon>Deinococcales</taxon>
        <taxon>Deinococcaceae</taxon>
        <taxon>Deinococcus</taxon>
    </lineage>
</organism>
<dbReference type="Proteomes" id="UP000308000">
    <property type="component" value="Unassembled WGS sequence"/>
</dbReference>
<keyword evidence="5" id="KW-1185">Reference proteome</keyword>
<evidence type="ECO:0000313" key="4">
    <source>
        <dbReference type="Proteomes" id="UP000308000"/>
    </source>
</evidence>
<evidence type="ECO:0000313" key="2">
    <source>
        <dbReference type="EMBL" id="MBB5296601.1"/>
    </source>
</evidence>